<name>A0A167X8P0_9AGAM</name>
<dbReference type="InterPro" id="IPR016024">
    <property type="entry name" value="ARM-type_fold"/>
</dbReference>
<dbReference type="SUPFAM" id="SSF48371">
    <property type="entry name" value="ARM repeat"/>
    <property type="match status" value="1"/>
</dbReference>
<protein>
    <submittedName>
        <fullName evidence="1">Uncharacterized protein</fullName>
    </submittedName>
</protein>
<sequence>MLSAGKLVTWLPTENLVPILSANTAAVATSSANAMAFLATSSVGALVALATPSANVAPGTPSDAQLALATSSANALVALARHDSTWQTIFELVRNNRPNFNSRLLAPVAGFDDTRDAAAIIIPDLVDYLVKSQSMEKPPSGILSNRLDGVIDKETITLLNAMLVNEKRSDASAADVLAKQKLSDSAADALAKLSRHAIFRDLIMENAAAVLVTMLSKHSGSAAKALAALILTGPKNAHDVQRIILGYERNTSQIGVTSKTETLLLAIVDMLKDRSRRSAAIILAELILDPPAARIIVESDAPKTILESLNKRDVTHLSAEEYTEYGSLMQCLAAIVKAHAKLRKKAKDAGNRPLELTLVLQKNGARLLFRLMGENSPECRAAADALLALAQHDHDDAHTTNEDILRKVFDGQCNEFKANLDNKLQQIKNGAPAGNISTLASDVASMTVALAVLDRAHDAELLVEVFTLLQDLWREAFDARRNLPIDKVANEEHEDTYGEQADLAADAIGKAIRYQNNIVREQFGGPDSKADPKRLVSLLVERLGGHAHYGTWHAIKQLLKSEILSTDINGTREYKGHI</sequence>
<accession>A0A167X8P0</accession>
<evidence type="ECO:0000313" key="1">
    <source>
        <dbReference type="EMBL" id="KZP06945.1"/>
    </source>
</evidence>
<dbReference type="EMBL" id="KV417767">
    <property type="protein sequence ID" value="KZP06945.1"/>
    <property type="molecule type" value="Genomic_DNA"/>
</dbReference>
<dbReference type="OrthoDB" id="10641369at2759"/>
<dbReference type="AlphaFoldDB" id="A0A167X8P0"/>
<gene>
    <name evidence="1" type="ORF">FIBSPDRAFT_297111</name>
</gene>
<proteinExistence type="predicted"/>
<reference evidence="1" key="1">
    <citation type="journal article" date="2016" name="Mol. Biol. Evol.">
        <title>Comparative Genomics of Early-Diverging Mushroom-Forming Fungi Provides Insights into the Origins of Lignocellulose Decay Capabilities.</title>
        <authorList>
            <person name="Nagy L.G."/>
            <person name="Riley R."/>
            <person name="Tritt A."/>
            <person name="Adam C."/>
            <person name="Daum C."/>
            <person name="Floudas D."/>
            <person name="Sun H."/>
            <person name="Yadav J.S."/>
            <person name="Pangilinan J."/>
            <person name="Larsson K.H."/>
            <person name="Matsuura K."/>
            <person name="Barry K."/>
            <person name="Labutti K."/>
            <person name="Kuo R."/>
            <person name="Ohm R.A."/>
            <person name="Bhattacharya S.S."/>
            <person name="Shirouzu T."/>
            <person name="Yoshinaga Y."/>
            <person name="Martin F.M."/>
            <person name="Grigoriev I.V."/>
            <person name="Hibbett D.S."/>
        </authorList>
    </citation>
    <scope>NUCLEOTIDE SEQUENCE [LARGE SCALE GENOMIC DNA]</scope>
    <source>
        <strain evidence="1">CBS 109695</strain>
    </source>
</reference>
<organism evidence="1">
    <name type="scientific">Athelia psychrophila</name>
    <dbReference type="NCBI Taxonomy" id="1759441"/>
    <lineage>
        <taxon>Eukaryota</taxon>
        <taxon>Fungi</taxon>
        <taxon>Dikarya</taxon>
        <taxon>Basidiomycota</taxon>
        <taxon>Agaricomycotina</taxon>
        <taxon>Agaricomycetes</taxon>
        <taxon>Agaricomycetidae</taxon>
        <taxon>Atheliales</taxon>
        <taxon>Atheliaceae</taxon>
        <taxon>Athelia</taxon>
    </lineage>
</organism>